<evidence type="ECO:0000256" key="2">
    <source>
        <dbReference type="ARBA" id="ARBA00012621"/>
    </source>
</evidence>
<evidence type="ECO:0000259" key="8">
    <source>
        <dbReference type="Pfam" id="PF04413"/>
    </source>
</evidence>
<comment type="function">
    <text evidence="7">Involved in lipopolysaccharide (LPS) biosynthesis. Catalyzes the transfer of 3-deoxy-D-manno-octulosonate (Kdo) residue(s) from CMP-Kdo to lipid IV(A), the tetraacyldisaccharide-1,4'-bisphosphate precursor of lipid A.</text>
</comment>
<name>A0ABS7XIT9_9FLAO</name>
<keyword evidence="7" id="KW-1003">Cell membrane</keyword>
<dbReference type="Gene3D" id="3.40.50.2000">
    <property type="entry name" value="Glycogen Phosphorylase B"/>
    <property type="match status" value="1"/>
</dbReference>
<dbReference type="InterPro" id="IPR007507">
    <property type="entry name" value="Glycos_transf_N"/>
</dbReference>
<dbReference type="Pfam" id="PF04413">
    <property type="entry name" value="Glycos_transf_N"/>
    <property type="match status" value="1"/>
</dbReference>
<feature type="domain" description="3-deoxy-D-manno-octulosonic-acid transferase N-terminal" evidence="8">
    <location>
        <begin position="43"/>
        <end position="206"/>
    </location>
</feature>
<accession>A0ABS7XIT9</accession>
<dbReference type="SUPFAM" id="SSF53756">
    <property type="entry name" value="UDP-Glycosyltransferase/glycogen phosphorylase"/>
    <property type="match status" value="1"/>
</dbReference>
<keyword evidence="7" id="KW-0448">Lipopolysaccharide biosynthesis</keyword>
<dbReference type="EMBL" id="JAIQZE010000007">
    <property type="protein sequence ID" value="MBZ9778887.1"/>
    <property type="molecule type" value="Genomic_DNA"/>
</dbReference>
<evidence type="ECO:0000313" key="10">
    <source>
        <dbReference type="Proteomes" id="UP001199314"/>
    </source>
</evidence>
<reference evidence="10" key="1">
    <citation type="submission" date="2023-07" db="EMBL/GenBank/DDBJ databases">
        <title>Novel species isolated from saline lakes on Tibetan Plateau.</title>
        <authorList>
            <person name="Lu H."/>
        </authorList>
    </citation>
    <scope>NUCLEOTIDE SEQUENCE [LARGE SCALE GENOMIC DNA]</scope>
    <source>
        <strain evidence="10">CAK8W</strain>
    </source>
</reference>
<comment type="subcellular location">
    <subcellularLocation>
        <location evidence="7">Cell membrane</location>
    </subcellularLocation>
</comment>
<dbReference type="InterPro" id="IPR038107">
    <property type="entry name" value="Glycos_transf_N_sf"/>
</dbReference>
<gene>
    <name evidence="9" type="ORF">LB452_08120</name>
</gene>
<keyword evidence="7" id="KW-0472">Membrane</keyword>
<dbReference type="PANTHER" id="PTHR42755">
    <property type="entry name" value="3-DEOXY-MANNO-OCTULOSONATE CYTIDYLYLTRANSFERASE"/>
    <property type="match status" value="1"/>
</dbReference>
<evidence type="ECO:0000256" key="1">
    <source>
        <dbReference type="ARBA" id="ARBA00004713"/>
    </source>
</evidence>
<dbReference type="Proteomes" id="UP001199314">
    <property type="component" value="Unassembled WGS sequence"/>
</dbReference>
<keyword evidence="10" id="KW-1185">Reference proteome</keyword>
<evidence type="ECO:0000256" key="3">
    <source>
        <dbReference type="ARBA" id="ARBA00019077"/>
    </source>
</evidence>
<evidence type="ECO:0000256" key="5">
    <source>
        <dbReference type="ARBA" id="ARBA00031445"/>
    </source>
</evidence>
<dbReference type="Gene3D" id="3.40.50.11720">
    <property type="entry name" value="3-Deoxy-D-manno-octulosonic-acid transferase, N-terminal domain"/>
    <property type="match status" value="1"/>
</dbReference>
<comment type="catalytic activity">
    <reaction evidence="6 7">
        <text>lipid IVA (E. coli) + CMP-3-deoxy-beta-D-manno-octulosonate = alpha-Kdo-(2-&gt;6)-lipid IVA (E. coli) + CMP + H(+)</text>
        <dbReference type="Rhea" id="RHEA:28066"/>
        <dbReference type="ChEBI" id="CHEBI:15378"/>
        <dbReference type="ChEBI" id="CHEBI:58603"/>
        <dbReference type="ChEBI" id="CHEBI:60364"/>
        <dbReference type="ChEBI" id="CHEBI:60377"/>
        <dbReference type="ChEBI" id="CHEBI:85987"/>
        <dbReference type="EC" id="2.4.99.12"/>
    </reaction>
</comment>
<organism evidence="9 10">
    <name type="scientific">Psychroflexus longus</name>
    <dbReference type="NCBI Taxonomy" id="2873596"/>
    <lineage>
        <taxon>Bacteria</taxon>
        <taxon>Pseudomonadati</taxon>
        <taxon>Bacteroidota</taxon>
        <taxon>Flavobacteriia</taxon>
        <taxon>Flavobacteriales</taxon>
        <taxon>Flavobacteriaceae</taxon>
        <taxon>Psychroflexus</taxon>
    </lineage>
</organism>
<protein>
    <recommendedName>
        <fullName evidence="3 7">3-deoxy-D-manno-octulosonic acid transferase</fullName>
        <shortName evidence="7">Kdo transferase</shortName>
        <ecNumber evidence="2 7">2.4.99.12</ecNumber>
    </recommendedName>
    <alternativeName>
        <fullName evidence="5 7">Lipid IV(A) 3-deoxy-D-manno-octulosonic acid transferase</fullName>
    </alternativeName>
</protein>
<comment type="caution">
    <text evidence="9">The sequence shown here is derived from an EMBL/GenBank/DDBJ whole genome shotgun (WGS) entry which is preliminary data.</text>
</comment>
<dbReference type="RefSeq" id="WP_224461238.1">
    <property type="nucleotide sequence ID" value="NZ_JAIQZE010000007.1"/>
</dbReference>
<sequence length="414" mass="46941">MKSIYQLIIHSFQFSLPVLKHLNPKMKLFAEGRINWESQLKSQVSENDKVIWFHAASLGEYEQAVPIIDALKKKYNSHKIAVSFFSPSGYEVKKKDSKLDIVTYLPLDTKKNAEKFLTILNPEIAFFIKYEVWPNLMDVLEKKQIKSYLVSGVFRIQQLYFKPMGKFMKKALSKFDHLFVQNEESLRLLKDYGFEQASISGDTRYDRVISQLAMDNQLNFMDKFTASGDLTIVFGSTWPEDLSITLDAINNAPNHIKLIIAPHQINPSQIQKLKKSITKKVICFSEIENQNLEEFQVLIVDTIGLLTKIYSYADLAYVGGGMGLSGLHNILEPAAFGIPIVIGKNFDKFPEAKTIRRLGGLFSVSSDDEFASVFEKLTSDKTFREKSGQICGHFVNSEAGATQKILSAIDFDSK</sequence>
<dbReference type="PANTHER" id="PTHR42755:SF1">
    <property type="entry name" value="3-DEOXY-D-MANNO-OCTULOSONIC ACID TRANSFERASE, MITOCHONDRIAL-RELATED"/>
    <property type="match status" value="1"/>
</dbReference>
<evidence type="ECO:0000256" key="6">
    <source>
        <dbReference type="ARBA" id="ARBA00049183"/>
    </source>
</evidence>
<evidence type="ECO:0000256" key="4">
    <source>
        <dbReference type="ARBA" id="ARBA00022679"/>
    </source>
</evidence>
<evidence type="ECO:0000313" key="9">
    <source>
        <dbReference type="EMBL" id="MBZ9778887.1"/>
    </source>
</evidence>
<dbReference type="EC" id="2.4.99.12" evidence="2 7"/>
<comment type="similarity">
    <text evidence="7">Belongs to the glycosyltransferase group 1 family.</text>
</comment>
<proteinExistence type="inferred from homology"/>
<keyword evidence="4 7" id="KW-0808">Transferase</keyword>
<dbReference type="GO" id="GO:0016740">
    <property type="term" value="F:transferase activity"/>
    <property type="evidence" value="ECO:0007669"/>
    <property type="project" value="UniProtKB-KW"/>
</dbReference>
<dbReference type="InterPro" id="IPR039901">
    <property type="entry name" value="Kdotransferase"/>
</dbReference>
<comment type="pathway">
    <text evidence="1 7">Bacterial outer membrane biogenesis; LPS core biosynthesis.</text>
</comment>
<evidence type="ECO:0000256" key="7">
    <source>
        <dbReference type="RuleBase" id="RU365103"/>
    </source>
</evidence>